<keyword evidence="2" id="KW-0479">Metal-binding</keyword>
<evidence type="ECO:0000256" key="8">
    <source>
        <dbReference type="SAM" id="MobiDB-lite"/>
    </source>
</evidence>
<dbReference type="InterPro" id="IPR013087">
    <property type="entry name" value="Znf_C2H2_type"/>
</dbReference>
<feature type="region of interest" description="Disordered" evidence="8">
    <location>
        <begin position="349"/>
        <end position="467"/>
    </location>
</feature>
<feature type="compositionally biased region" description="Basic and acidic residues" evidence="8">
    <location>
        <begin position="580"/>
        <end position="590"/>
    </location>
</feature>
<keyword evidence="11" id="KW-1185">Reference proteome</keyword>
<dbReference type="STRING" id="53326.A0A016VXL0"/>
<dbReference type="Gene3D" id="3.30.160.60">
    <property type="entry name" value="Classic Zinc Finger"/>
    <property type="match status" value="2"/>
</dbReference>
<feature type="compositionally biased region" description="Low complexity" evidence="8">
    <location>
        <begin position="367"/>
        <end position="376"/>
    </location>
</feature>
<dbReference type="GO" id="GO:0008270">
    <property type="term" value="F:zinc ion binding"/>
    <property type="evidence" value="ECO:0007669"/>
    <property type="project" value="UniProtKB-KW"/>
</dbReference>
<dbReference type="SUPFAM" id="SSF57667">
    <property type="entry name" value="beta-beta-alpha zinc fingers"/>
    <property type="match status" value="1"/>
</dbReference>
<feature type="domain" description="C2H2-type" evidence="9">
    <location>
        <begin position="782"/>
        <end position="810"/>
    </location>
</feature>
<evidence type="ECO:0000256" key="3">
    <source>
        <dbReference type="ARBA" id="ARBA00022737"/>
    </source>
</evidence>
<feature type="domain" description="C2H2-type" evidence="9">
    <location>
        <begin position="836"/>
        <end position="864"/>
    </location>
</feature>
<dbReference type="PANTHER" id="PTHR24394">
    <property type="entry name" value="ZINC FINGER PROTEIN"/>
    <property type="match status" value="1"/>
</dbReference>
<evidence type="ECO:0000256" key="6">
    <source>
        <dbReference type="ARBA" id="ARBA00023242"/>
    </source>
</evidence>
<feature type="domain" description="C2H2-type" evidence="9">
    <location>
        <begin position="718"/>
        <end position="746"/>
    </location>
</feature>
<feature type="region of interest" description="Disordered" evidence="8">
    <location>
        <begin position="504"/>
        <end position="537"/>
    </location>
</feature>
<comment type="subcellular location">
    <subcellularLocation>
        <location evidence="1">Nucleus</location>
    </subcellularLocation>
</comment>
<dbReference type="PANTHER" id="PTHR24394:SF53">
    <property type="entry name" value="ZINC FINGER AND BTB DOMAIN CONTAINING 2"/>
    <property type="match status" value="1"/>
</dbReference>
<dbReference type="GO" id="GO:0005634">
    <property type="term" value="C:nucleus"/>
    <property type="evidence" value="ECO:0007669"/>
    <property type="project" value="UniProtKB-SubCell"/>
</dbReference>
<evidence type="ECO:0000256" key="2">
    <source>
        <dbReference type="ARBA" id="ARBA00022723"/>
    </source>
</evidence>
<dbReference type="PROSITE" id="PS50157">
    <property type="entry name" value="ZINC_FINGER_C2H2_2"/>
    <property type="match status" value="4"/>
</dbReference>
<dbReference type="EMBL" id="JARK01001339">
    <property type="protein sequence ID" value="EYC31767.1"/>
    <property type="molecule type" value="Genomic_DNA"/>
</dbReference>
<evidence type="ECO:0000256" key="4">
    <source>
        <dbReference type="ARBA" id="ARBA00022771"/>
    </source>
</evidence>
<gene>
    <name evidence="10" type="primary">Acey_s0003.g1225</name>
    <name evidence="10" type="ORF">Y032_0003g1225</name>
</gene>
<dbReference type="Proteomes" id="UP000024635">
    <property type="component" value="Unassembled WGS sequence"/>
</dbReference>
<dbReference type="GO" id="GO:0000981">
    <property type="term" value="F:DNA-binding transcription factor activity, RNA polymerase II-specific"/>
    <property type="evidence" value="ECO:0007669"/>
    <property type="project" value="TreeGrafter"/>
</dbReference>
<proteinExistence type="predicted"/>
<name>A0A016VXL0_9BILA</name>
<dbReference type="Pfam" id="PF00096">
    <property type="entry name" value="zf-C2H2"/>
    <property type="match status" value="1"/>
</dbReference>
<feature type="compositionally biased region" description="Polar residues" evidence="8">
    <location>
        <begin position="384"/>
        <end position="396"/>
    </location>
</feature>
<organism evidence="10 11">
    <name type="scientific">Ancylostoma ceylanicum</name>
    <dbReference type="NCBI Taxonomy" id="53326"/>
    <lineage>
        <taxon>Eukaryota</taxon>
        <taxon>Metazoa</taxon>
        <taxon>Ecdysozoa</taxon>
        <taxon>Nematoda</taxon>
        <taxon>Chromadorea</taxon>
        <taxon>Rhabditida</taxon>
        <taxon>Rhabditina</taxon>
        <taxon>Rhabditomorpha</taxon>
        <taxon>Strongyloidea</taxon>
        <taxon>Ancylostomatidae</taxon>
        <taxon>Ancylostomatinae</taxon>
        <taxon>Ancylostoma</taxon>
    </lineage>
</organism>
<reference evidence="11" key="1">
    <citation type="journal article" date="2015" name="Nat. Genet.">
        <title>The genome and transcriptome of the zoonotic hookworm Ancylostoma ceylanicum identify infection-specific gene families.</title>
        <authorList>
            <person name="Schwarz E.M."/>
            <person name="Hu Y."/>
            <person name="Antoshechkin I."/>
            <person name="Miller M.M."/>
            <person name="Sternberg P.W."/>
            <person name="Aroian R.V."/>
        </authorList>
    </citation>
    <scope>NUCLEOTIDE SEQUENCE</scope>
    <source>
        <strain evidence="11">HY135</strain>
    </source>
</reference>
<accession>A0A016VXL0</accession>
<evidence type="ECO:0000256" key="5">
    <source>
        <dbReference type="ARBA" id="ARBA00022833"/>
    </source>
</evidence>
<feature type="region of interest" description="Disordered" evidence="8">
    <location>
        <begin position="580"/>
        <end position="623"/>
    </location>
</feature>
<keyword evidence="6" id="KW-0539">Nucleus</keyword>
<feature type="domain" description="C2H2-type" evidence="9">
    <location>
        <begin position="552"/>
        <end position="575"/>
    </location>
</feature>
<sequence length="869" mass="96468">MTSIIDDSIWPDGEVLTEYVICKAVYKINPRKAAILYPKPFVEKLDELIAKRDICAPSLRDLVLLYKSPLAAPGNVLKTSFSAMEGGGPESEQLTNDAHRLLLSVQPTVADEHLPASPSPTSADARYRNDTEKSFQKTKLVIPSPQKSPAVGHSRQSILPSIDDEARNVLSEEHPKTSVRKVWFSPVEERCRRSSWNPSAIPRKSLLKKRWHEVPEQHPDCATLGTNESLLPYQACNEKIHAAAMSLDRAVSTEDDVPATSEKVLQDPQMSQALTNSARECNKEGNEVAAHEKSVEGHVMSMINKQLRKRKASEVFSLDLDHHCSIRSSLNLAGAKSECSSGESILMQHSNPSAEIPGTIGLVPQDSSESSAGSHTSADHEATSSDLSVSADSVNVSEEKQERKSASNECNLPADKPSFVTADIESGSTTSTPPIIPTTCKTSSSRRKQRMPQRFQTSSLDYAGSVREGRDSGLLSDLEYSGSSDVRLELLQHASMLEHTSALGAASPSDLRSPDDTSSAPLSLKTKRKSRRTGVFENSIAKSPEELNLGHFECPLCSNRYANARSLRAHVVRIHREVVEDNGESSEKEAAQSTEEPSVSSGIVRSERNESDGIDQEVLPSPITPYNGETTKGILFDDIPVVGISPSTPSYVRITGGVDDLLSYLICPFCKAIFVEKMSVEKHMKAVHPKLSYCRYDMERDGKCELDELKVKEILAKLMCAYCEYMCTRQSHLRQHQKRVHPSLEARPYDFDKDGKIDLSAYVMQQDFVDLTRLEMTTLKSVVCATCKRIFCKPNALSRHISAVHKDSALVTWKENDEIDVSQIGIRRVKEVLWTLICYECKRAFADPTDLKRHRRRSHIPTQEESWKL</sequence>
<dbReference type="SMART" id="SM00355">
    <property type="entry name" value="ZnF_C2H2"/>
    <property type="match status" value="5"/>
</dbReference>
<evidence type="ECO:0000256" key="7">
    <source>
        <dbReference type="PROSITE-ProRule" id="PRU00042"/>
    </source>
</evidence>
<evidence type="ECO:0000259" key="9">
    <source>
        <dbReference type="PROSITE" id="PS50157"/>
    </source>
</evidence>
<evidence type="ECO:0000256" key="1">
    <source>
        <dbReference type="ARBA" id="ARBA00004123"/>
    </source>
</evidence>
<evidence type="ECO:0000313" key="10">
    <source>
        <dbReference type="EMBL" id="EYC31767.1"/>
    </source>
</evidence>
<dbReference type="AlphaFoldDB" id="A0A016VXL0"/>
<dbReference type="InterPro" id="IPR036236">
    <property type="entry name" value="Znf_C2H2_sf"/>
</dbReference>
<keyword evidence="3" id="KW-0677">Repeat</keyword>
<protein>
    <recommendedName>
        <fullName evidence="9">C2H2-type domain-containing protein</fullName>
    </recommendedName>
</protein>
<keyword evidence="5" id="KW-0862">Zinc</keyword>
<evidence type="ECO:0000313" key="11">
    <source>
        <dbReference type="Proteomes" id="UP000024635"/>
    </source>
</evidence>
<comment type="caution">
    <text evidence="10">The sequence shown here is derived from an EMBL/GenBank/DDBJ whole genome shotgun (WGS) entry which is preliminary data.</text>
</comment>
<feature type="compositionally biased region" description="Polar residues" evidence="8">
    <location>
        <begin position="591"/>
        <end position="603"/>
    </location>
</feature>
<dbReference type="PROSITE" id="PS00028">
    <property type="entry name" value="ZINC_FINGER_C2H2_1"/>
    <property type="match status" value="5"/>
</dbReference>
<feature type="compositionally biased region" description="Basic and acidic residues" evidence="8">
    <location>
        <begin position="397"/>
        <end position="406"/>
    </location>
</feature>
<dbReference type="OrthoDB" id="5864575at2759"/>
<feature type="compositionally biased region" description="Low complexity" evidence="8">
    <location>
        <begin position="424"/>
        <end position="443"/>
    </location>
</feature>
<keyword evidence="4 7" id="KW-0863">Zinc-finger</keyword>